<gene>
    <name evidence="6" type="ORF">ACFPYJ_31410</name>
</gene>
<dbReference type="PANTHER" id="PTHR24220:SF86">
    <property type="entry name" value="ABC TRANSPORTER ABCH.1"/>
    <property type="match status" value="1"/>
</dbReference>
<dbReference type="SMART" id="SM00382">
    <property type="entry name" value="AAA"/>
    <property type="match status" value="1"/>
</dbReference>
<keyword evidence="2" id="KW-0547">Nucleotide-binding</keyword>
<dbReference type="InterPro" id="IPR003439">
    <property type="entry name" value="ABC_transporter-like_ATP-bd"/>
</dbReference>
<dbReference type="CDD" id="cd03255">
    <property type="entry name" value="ABC_MJ0796_LolCDE_FtsE"/>
    <property type="match status" value="1"/>
</dbReference>
<dbReference type="PROSITE" id="PS00211">
    <property type="entry name" value="ABC_TRANSPORTER_1"/>
    <property type="match status" value="1"/>
</dbReference>
<organism evidence="6 7">
    <name type="scientific">Paenibacillus solisilvae</name>
    <dbReference type="NCBI Taxonomy" id="2486751"/>
    <lineage>
        <taxon>Bacteria</taxon>
        <taxon>Bacillati</taxon>
        <taxon>Bacillota</taxon>
        <taxon>Bacilli</taxon>
        <taxon>Bacillales</taxon>
        <taxon>Paenibacillaceae</taxon>
        <taxon>Paenibacillus</taxon>
    </lineage>
</organism>
<keyword evidence="1" id="KW-0813">Transport</keyword>
<keyword evidence="3 6" id="KW-0067">ATP-binding</keyword>
<evidence type="ECO:0000256" key="4">
    <source>
        <dbReference type="SAM" id="MobiDB-lite"/>
    </source>
</evidence>
<dbReference type="RefSeq" id="WP_379192225.1">
    <property type="nucleotide sequence ID" value="NZ_JBHSOW010000128.1"/>
</dbReference>
<reference evidence="7" key="1">
    <citation type="journal article" date="2019" name="Int. J. Syst. Evol. Microbiol.">
        <title>The Global Catalogue of Microorganisms (GCM) 10K type strain sequencing project: providing services to taxonomists for standard genome sequencing and annotation.</title>
        <authorList>
            <consortium name="The Broad Institute Genomics Platform"/>
            <consortium name="The Broad Institute Genome Sequencing Center for Infectious Disease"/>
            <person name="Wu L."/>
            <person name="Ma J."/>
        </authorList>
    </citation>
    <scope>NUCLEOTIDE SEQUENCE [LARGE SCALE GENOMIC DNA]</scope>
    <source>
        <strain evidence="7">CGMCC 1.3240</strain>
    </source>
</reference>
<dbReference type="Gene3D" id="3.40.50.300">
    <property type="entry name" value="P-loop containing nucleotide triphosphate hydrolases"/>
    <property type="match status" value="1"/>
</dbReference>
<evidence type="ECO:0000256" key="3">
    <source>
        <dbReference type="ARBA" id="ARBA00022840"/>
    </source>
</evidence>
<dbReference type="Proteomes" id="UP001596047">
    <property type="component" value="Unassembled WGS sequence"/>
</dbReference>
<sequence>MEAGSKREPLIHIETLSKQYKMGGETVHALNDISLRIDYGDFLAIIGPSGSGKSTLMNVIGCLDGPTSGKYWLDGEEVSRLREGRLAEIRNRKIGFIFQGFNLLSKLSALENVELPLVYRGVPSKQRRELAIEALRKVGLEERLRHKPSELSGGQQQRVAIARALAGNPPILLADEPTGALDTRTGVEVMELMKQLNGQGHTIVLITHDPKISAQASRVIRIQDGEISEEGGEKDERQPSLQNGLQKYISQ</sequence>
<feature type="region of interest" description="Disordered" evidence="4">
    <location>
        <begin position="225"/>
        <end position="251"/>
    </location>
</feature>
<dbReference type="PANTHER" id="PTHR24220">
    <property type="entry name" value="IMPORT ATP-BINDING PROTEIN"/>
    <property type="match status" value="1"/>
</dbReference>
<proteinExistence type="predicted"/>
<dbReference type="InterPro" id="IPR027417">
    <property type="entry name" value="P-loop_NTPase"/>
</dbReference>
<dbReference type="GO" id="GO:0005524">
    <property type="term" value="F:ATP binding"/>
    <property type="evidence" value="ECO:0007669"/>
    <property type="project" value="UniProtKB-KW"/>
</dbReference>
<name>A0ABW0WAL3_9BACL</name>
<evidence type="ECO:0000256" key="1">
    <source>
        <dbReference type="ARBA" id="ARBA00022448"/>
    </source>
</evidence>
<protein>
    <submittedName>
        <fullName evidence="6">ABC transporter ATP-binding protein</fullName>
    </submittedName>
</protein>
<evidence type="ECO:0000313" key="7">
    <source>
        <dbReference type="Proteomes" id="UP001596047"/>
    </source>
</evidence>
<feature type="compositionally biased region" description="Polar residues" evidence="4">
    <location>
        <begin position="239"/>
        <end position="251"/>
    </location>
</feature>
<feature type="domain" description="ABC transporter" evidence="5">
    <location>
        <begin position="11"/>
        <end position="249"/>
    </location>
</feature>
<accession>A0ABW0WAL3</accession>
<dbReference type="Pfam" id="PF00005">
    <property type="entry name" value="ABC_tran"/>
    <property type="match status" value="1"/>
</dbReference>
<comment type="caution">
    <text evidence="6">The sequence shown here is derived from an EMBL/GenBank/DDBJ whole genome shotgun (WGS) entry which is preliminary data.</text>
</comment>
<evidence type="ECO:0000259" key="5">
    <source>
        <dbReference type="PROSITE" id="PS50893"/>
    </source>
</evidence>
<dbReference type="PROSITE" id="PS50893">
    <property type="entry name" value="ABC_TRANSPORTER_2"/>
    <property type="match status" value="1"/>
</dbReference>
<dbReference type="InterPro" id="IPR015854">
    <property type="entry name" value="ABC_transpr_LolD-like"/>
</dbReference>
<evidence type="ECO:0000256" key="2">
    <source>
        <dbReference type="ARBA" id="ARBA00022741"/>
    </source>
</evidence>
<dbReference type="EMBL" id="JBHSOW010000128">
    <property type="protein sequence ID" value="MFC5653551.1"/>
    <property type="molecule type" value="Genomic_DNA"/>
</dbReference>
<dbReference type="InterPro" id="IPR017871">
    <property type="entry name" value="ABC_transporter-like_CS"/>
</dbReference>
<dbReference type="InterPro" id="IPR003593">
    <property type="entry name" value="AAA+_ATPase"/>
</dbReference>
<keyword evidence="7" id="KW-1185">Reference proteome</keyword>
<evidence type="ECO:0000313" key="6">
    <source>
        <dbReference type="EMBL" id="MFC5653551.1"/>
    </source>
</evidence>
<dbReference type="SUPFAM" id="SSF52540">
    <property type="entry name" value="P-loop containing nucleoside triphosphate hydrolases"/>
    <property type="match status" value="1"/>
</dbReference>
<dbReference type="InterPro" id="IPR017911">
    <property type="entry name" value="MacB-like_ATP-bd"/>
</dbReference>